<name>A0A0K1EI63_CHOCO</name>
<dbReference type="KEGG" id="ccro:CMC5_045300"/>
<organism evidence="1 2">
    <name type="scientific">Chondromyces crocatus</name>
    <dbReference type="NCBI Taxonomy" id="52"/>
    <lineage>
        <taxon>Bacteria</taxon>
        <taxon>Pseudomonadati</taxon>
        <taxon>Myxococcota</taxon>
        <taxon>Polyangia</taxon>
        <taxon>Polyangiales</taxon>
        <taxon>Polyangiaceae</taxon>
        <taxon>Chondromyces</taxon>
    </lineage>
</organism>
<gene>
    <name evidence="1" type="ORF">CMC5_045300</name>
</gene>
<dbReference type="AlphaFoldDB" id="A0A0K1EI63"/>
<reference evidence="1 2" key="1">
    <citation type="submission" date="2015-07" db="EMBL/GenBank/DDBJ databases">
        <title>Genome analysis of myxobacterium Chondromyces crocatus Cm c5 reveals a high potential for natural compound synthesis and the genetic basis for the loss of fruiting body formation.</title>
        <authorList>
            <person name="Zaburannyi N."/>
            <person name="Bunk B."/>
            <person name="Maier J."/>
            <person name="Overmann J."/>
            <person name="Mueller R."/>
        </authorList>
    </citation>
    <scope>NUCLEOTIDE SEQUENCE [LARGE SCALE GENOMIC DNA]</scope>
    <source>
        <strain evidence="1 2">Cm c5</strain>
    </source>
</reference>
<dbReference type="EMBL" id="CP012159">
    <property type="protein sequence ID" value="AKT40377.1"/>
    <property type="molecule type" value="Genomic_DNA"/>
</dbReference>
<evidence type="ECO:0000313" key="2">
    <source>
        <dbReference type="Proteomes" id="UP000067626"/>
    </source>
</evidence>
<keyword evidence="2" id="KW-1185">Reference proteome</keyword>
<dbReference type="Pfam" id="PF14281">
    <property type="entry name" value="PDDEXK_4"/>
    <property type="match status" value="1"/>
</dbReference>
<protein>
    <submittedName>
        <fullName evidence="1">Uncharacterized protein</fullName>
    </submittedName>
</protein>
<dbReference type="Proteomes" id="UP000067626">
    <property type="component" value="Chromosome"/>
</dbReference>
<dbReference type="InterPro" id="IPR029470">
    <property type="entry name" value="PDDEXK_4"/>
</dbReference>
<accession>A0A0K1EI63</accession>
<evidence type="ECO:0000313" key="1">
    <source>
        <dbReference type="EMBL" id="AKT40377.1"/>
    </source>
</evidence>
<proteinExistence type="predicted"/>
<sequence length="306" mass="34370">MSEVASTPVQSMSDYVKRLAALWTARTPPLQQGFSLHDYVKELARLGARVRIDETEGLNLFRTHVMAKADELRARMKQANETRRAALSPPQREALRALEVTPDLLGPMGETRYEPIHTKLLTYHLDPTEGSELAPKLLTAFIDLIAEACRERDLGEPMYSPGSKVTVESERRISTGRVDVSISLEDTLIFLETKIDSGEGNEQLARYRQAMDEIKSTQHGVLVYLTLPGARLPKSDVEFVPLNFRDVLRVWLPFATGDGGTVDYLARYLKTIAMGLLRLCGDGGFERWSFYEQRAALDLVEAVRES</sequence>
<dbReference type="STRING" id="52.CMC5_045300"/>